<feature type="non-terminal residue" evidence="10">
    <location>
        <position position="1"/>
    </location>
</feature>
<protein>
    <recommendedName>
        <fullName evidence="9">Ionotropic glutamate receptor C-terminal domain-containing protein</fullName>
    </recommendedName>
</protein>
<keyword evidence="6" id="KW-0472">Membrane</keyword>
<dbReference type="SMART" id="SM00079">
    <property type="entry name" value="PBPe"/>
    <property type="match status" value="1"/>
</dbReference>
<sequence>NQLSAIISRDDQQKTKFTSLQDLVQANNNEQQPITFVVVRNSAIFNYLSRSQDPMAKQIYESIMNNKKKNPEELLVNTANEGVDLVYRNPGYAFLVESTFAEDVIGQNCNLTMIMDVNSLFPRNFAIALARGSPYLERFNQAIRELKARGQVELLRQKYWTKICNKHGQILVDADIDSR</sequence>
<comment type="similarity">
    <text evidence="2">Belongs to the glutamate-gated ion channel (TC 1.A.10.1) family.</text>
</comment>
<comment type="subcellular location">
    <subcellularLocation>
        <location evidence="1">Cell membrane</location>
        <topology evidence="1">Multi-pass membrane protein</topology>
    </subcellularLocation>
</comment>
<accession>A0A1Y3BFT7</accession>
<keyword evidence="7" id="KW-0675">Receptor</keyword>
<comment type="caution">
    <text evidence="10">The sequence shown here is derived from an EMBL/GenBank/DDBJ whole genome shotgun (WGS) entry which is preliminary data.</text>
</comment>
<reference evidence="10 11" key="1">
    <citation type="submission" date="2017-03" db="EMBL/GenBank/DDBJ databases">
        <title>Genome Survey of Euroglyphus maynei.</title>
        <authorList>
            <person name="Arlian L.G."/>
            <person name="Morgan M.S."/>
            <person name="Rider S.D."/>
        </authorList>
    </citation>
    <scope>NUCLEOTIDE SEQUENCE [LARGE SCALE GENOMIC DNA]</scope>
    <source>
        <strain evidence="10">Arlian Lab</strain>
        <tissue evidence="10">Whole body</tissue>
    </source>
</reference>
<evidence type="ECO:0000313" key="10">
    <source>
        <dbReference type="EMBL" id="OTF79779.1"/>
    </source>
</evidence>
<dbReference type="GO" id="GO:0050906">
    <property type="term" value="P:detection of stimulus involved in sensory perception"/>
    <property type="evidence" value="ECO:0007669"/>
    <property type="project" value="UniProtKB-ARBA"/>
</dbReference>
<evidence type="ECO:0000256" key="7">
    <source>
        <dbReference type="ARBA" id="ARBA00023170"/>
    </source>
</evidence>
<keyword evidence="5" id="KW-1133">Transmembrane helix</keyword>
<dbReference type="GO" id="GO:0005886">
    <property type="term" value="C:plasma membrane"/>
    <property type="evidence" value="ECO:0007669"/>
    <property type="project" value="UniProtKB-SubCell"/>
</dbReference>
<dbReference type="Proteomes" id="UP000194236">
    <property type="component" value="Unassembled WGS sequence"/>
</dbReference>
<dbReference type="InterPro" id="IPR001320">
    <property type="entry name" value="Iontro_rcpt_C"/>
</dbReference>
<keyword evidence="3" id="KW-1003">Cell membrane</keyword>
<evidence type="ECO:0000256" key="5">
    <source>
        <dbReference type="ARBA" id="ARBA00022989"/>
    </source>
</evidence>
<feature type="domain" description="Ionotropic glutamate receptor C-terminal" evidence="9">
    <location>
        <begin position="2"/>
        <end position="162"/>
    </location>
</feature>
<gene>
    <name evidence="10" type="ORF">BLA29_011571</name>
</gene>
<organism evidence="10 11">
    <name type="scientific">Euroglyphus maynei</name>
    <name type="common">Mayne's house dust mite</name>
    <dbReference type="NCBI Taxonomy" id="6958"/>
    <lineage>
        <taxon>Eukaryota</taxon>
        <taxon>Metazoa</taxon>
        <taxon>Ecdysozoa</taxon>
        <taxon>Arthropoda</taxon>
        <taxon>Chelicerata</taxon>
        <taxon>Arachnida</taxon>
        <taxon>Acari</taxon>
        <taxon>Acariformes</taxon>
        <taxon>Sarcoptiformes</taxon>
        <taxon>Astigmata</taxon>
        <taxon>Psoroptidia</taxon>
        <taxon>Analgoidea</taxon>
        <taxon>Pyroglyphidae</taxon>
        <taxon>Pyroglyphinae</taxon>
        <taxon>Euroglyphus</taxon>
    </lineage>
</organism>
<feature type="non-terminal residue" evidence="10">
    <location>
        <position position="179"/>
    </location>
</feature>
<dbReference type="EMBL" id="MUJZ01021433">
    <property type="protein sequence ID" value="OTF79779.1"/>
    <property type="molecule type" value="Genomic_DNA"/>
</dbReference>
<evidence type="ECO:0000256" key="8">
    <source>
        <dbReference type="ARBA" id="ARBA00023180"/>
    </source>
</evidence>
<dbReference type="AlphaFoldDB" id="A0A1Y3BFT7"/>
<keyword evidence="8" id="KW-0325">Glycoprotein</keyword>
<evidence type="ECO:0000259" key="9">
    <source>
        <dbReference type="SMART" id="SM00079"/>
    </source>
</evidence>
<proteinExistence type="inferred from homology"/>
<evidence type="ECO:0000313" key="11">
    <source>
        <dbReference type="Proteomes" id="UP000194236"/>
    </source>
</evidence>
<evidence type="ECO:0000256" key="3">
    <source>
        <dbReference type="ARBA" id="ARBA00022475"/>
    </source>
</evidence>
<dbReference type="Gene3D" id="3.40.190.10">
    <property type="entry name" value="Periplasmic binding protein-like II"/>
    <property type="match status" value="1"/>
</dbReference>
<dbReference type="GO" id="GO:0015276">
    <property type="term" value="F:ligand-gated monoatomic ion channel activity"/>
    <property type="evidence" value="ECO:0007669"/>
    <property type="project" value="InterPro"/>
</dbReference>
<keyword evidence="11" id="KW-1185">Reference proteome</keyword>
<keyword evidence="4" id="KW-0812">Transmembrane</keyword>
<dbReference type="SUPFAM" id="SSF53850">
    <property type="entry name" value="Periplasmic binding protein-like II"/>
    <property type="match status" value="1"/>
</dbReference>
<evidence type="ECO:0000256" key="2">
    <source>
        <dbReference type="ARBA" id="ARBA00008685"/>
    </source>
</evidence>
<dbReference type="PANTHER" id="PTHR42643">
    <property type="entry name" value="IONOTROPIC RECEPTOR 20A-RELATED"/>
    <property type="match status" value="1"/>
</dbReference>
<evidence type="ECO:0000256" key="1">
    <source>
        <dbReference type="ARBA" id="ARBA00004651"/>
    </source>
</evidence>
<evidence type="ECO:0000256" key="6">
    <source>
        <dbReference type="ARBA" id="ARBA00023136"/>
    </source>
</evidence>
<dbReference type="PANTHER" id="PTHR42643:SF24">
    <property type="entry name" value="IONOTROPIC RECEPTOR 60A"/>
    <property type="match status" value="1"/>
</dbReference>
<evidence type="ECO:0000256" key="4">
    <source>
        <dbReference type="ARBA" id="ARBA00022692"/>
    </source>
</evidence>
<dbReference type="OrthoDB" id="5984008at2759"/>
<name>A0A1Y3BFT7_EURMA</name>
<dbReference type="InterPro" id="IPR052192">
    <property type="entry name" value="Insect_Ionotropic_Sensory_Rcpt"/>
</dbReference>